<keyword evidence="3" id="KW-1185">Reference proteome</keyword>
<protein>
    <recommendedName>
        <fullName evidence="4">Toxin CptA</fullName>
    </recommendedName>
</protein>
<dbReference type="InterPro" id="IPR009883">
    <property type="entry name" value="YgfX"/>
</dbReference>
<organism evidence="2 3">
    <name type="scientific">Bowmanella yangjiangensis</name>
    <dbReference type="NCBI Taxonomy" id="2811230"/>
    <lineage>
        <taxon>Bacteria</taxon>
        <taxon>Pseudomonadati</taxon>
        <taxon>Pseudomonadota</taxon>
        <taxon>Gammaproteobacteria</taxon>
        <taxon>Alteromonadales</taxon>
        <taxon>Alteromonadaceae</taxon>
        <taxon>Bowmanella</taxon>
    </lineage>
</organism>
<keyword evidence="1" id="KW-0472">Membrane</keyword>
<dbReference type="EMBL" id="JAFKCS010000002">
    <property type="protein sequence ID" value="MBN7818896.1"/>
    <property type="molecule type" value="Genomic_DNA"/>
</dbReference>
<gene>
    <name evidence="2" type="ORF">J0A65_03415</name>
</gene>
<evidence type="ECO:0008006" key="4">
    <source>
        <dbReference type="Google" id="ProtNLM"/>
    </source>
</evidence>
<proteinExistence type="predicted"/>
<dbReference type="Pfam" id="PF07254">
    <property type="entry name" value="Cpta_toxin"/>
    <property type="match status" value="1"/>
</dbReference>
<dbReference type="RefSeq" id="WP_206592722.1">
    <property type="nucleotide sequence ID" value="NZ_JAFKCS010000002.1"/>
</dbReference>
<name>A0ABS3CRV7_9ALTE</name>
<keyword evidence="1" id="KW-0812">Transmembrane</keyword>
<dbReference type="Proteomes" id="UP000663992">
    <property type="component" value="Unassembled WGS sequence"/>
</dbReference>
<feature type="transmembrane region" description="Helical" evidence="1">
    <location>
        <begin position="37"/>
        <end position="56"/>
    </location>
</feature>
<reference evidence="2 3" key="1">
    <citation type="submission" date="2021-03" db="EMBL/GenBank/DDBJ databases">
        <title>novel species isolated from a fishpond in China.</title>
        <authorList>
            <person name="Lu H."/>
            <person name="Cai Z."/>
        </authorList>
    </citation>
    <scope>NUCLEOTIDE SEQUENCE [LARGE SCALE GENOMIC DNA]</scope>
    <source>
        <strain evidence="2 3">Y57</strain>
    </source>
</reference>
<accession>A0ABS3CRV7</accession>
<keyword evidence="1" id="KW-1133">Transmembrane helix</keyword>
<evidence type="ECO:0000313" key="3">
    <source>
        <dbReference type="Proteomes" id="UP000663992"/>
    </source>
</evidence>
<evidence type="ECO:0000313" key="2">
    <source>
        <dbReference type="EMBL" id="MBN7818896.1"/>
    </source>
</evidence>
<comment type="caution">
    <text evidence="2">The sequence shown here is derived from an EMBL/GenBank/DDBJ whole genome shotgun (WGS) entry which is preliminary data.</text>
</comment>
<sequence length="139" mass="16425">MSKYRIEISRSNLRIVLLLVLYCLLIASVWLWQPNVLPWQTVWQILVSLVLLGLFYRQVQMRPEWGVANVSEQGEWQWLNNHSVPMQITSDSRATSWLLFICLQDVLDSKQHRYLCIFRDAVSEADYRRLCRILSQGIS</sequence>
<feature type="transmembrane region" description="Helical" evidence="1">
    <location>
        <begin position="12"/>
        <end position="31"/>
    </location>
</feature>
<evidence type="ECO:0000256" key="1">
    <source>
        <dbReference type="SAM" id="Phobius"/>
    </source>
</evidence>